<keyword evidence="8" id="KW-1185">Reference proteome</keyword>
<proteinExistence type="inferred from homology"/>
<evidence type="ECO:0008006" key="9">
    <source>
        <dbReference type="Google" id="ProtNLM"/>
    </source>
</evidence>
<keyword evidence="5" id="KW-1133">Transmembrane helix</keyword>
<evidence type="ECO:0000256" key="4">
    <source>
        <dbReference type="ARBA" id="ARBA00022801"/>
    </source>
</evidence>
<dbReference type="EMBL" id="JAGTJR010000110">
    <property type="protein sequence ID" value="KAH7009337.1"/>
    <property type="molecule type" value="Genomic_DNA"/>
</dbReference>
<evidence type="ECO:0000256" key="6">
    <source>
        <dbReference type="ARBA" id="ARBA00023136"/>
    </source>
</evidence>
<comment type="similarity">
    <text evidence="2">Belongs to the alkaline ceramidase family.</text>
</comment>
<comment type="subcellular location">
    <subcellularLocation>
        <location evidence="1">Membrane</location>
        <topology evidence="1">Multi-pass membrane protein</topology>
    </subcellularLocation>
</comment>
<gene>
    <name evidence="7" type="ORF">B0J12DRAFT_691575</name>
</gene>
<evidence type="ECO:0000313" key="8">
    <source>
        <dbReference type="Proteomes" id="UP000774617"/>
    </source>
</evidence>
<evidence type="ECO:0000256" key="2">
    <source>
        <dbReference type="ARBA" id="ARBA00009780"/>
    </source>
</evidence>
<dbReference type="PANTHER" id="PTHR46187:SF1">
    <property type="entry name" value="ALKALINE PHYTOCERAMIDASE"/>
    <property type="match status" value="1"/>
</dbReference>
<dbReference type="Proteomes" id="UP000774617">
    <property type="component" value="Unassembled WGS sequence"/>
</dbReference>
<protein>
    <recommendedName>
        <fullName evidence="9">Major facilitator superfamily domain general substrate transporter</fullName>
    </recommendedName>
</protein>
<name>A0ABQ8FR28_9PEZI</name>
<dbReference type="PANTHER" id="PTHR46187">
    <property type="entry name" value="ALKALINE CERAMIDASE 3"/>
    <property type="match status" value="1"/>
</dbReference>
<evidence type="ECO:0000256" key="3">
    <source>
        <dbReference type="ARBA" id="ARBA00022692"/>
    </source>
</evidence>
<keyword evidence="6" id="KW-0472">Membrane</keyword>
<sequence length="82" mass="9289">MTLAVWWKTRRLVRERRIRAKTESGDGDAKLAKLKSLVRVGALCSAVGYALWNVDMYFCEPLIGARRAVGQPLGYLLELHGW</sequence>
<reference evidence="7 8" key="1">
    <citation type="journal article" date="2021" name="Nat. Commun.">
        <title>Genetic determinants of endophytism in the Arabidopsis root mycobiome.</title>
        <authorList>
            <person name="Mesny F."/>
            <person name="Miyauchi S."/>
            <person name="Thiergart T."/>
            <person name="Pickel B."/>
            <person name="Atanasova L."/>
            <person name="Karlsson M."/>
            <person name="Huettel B."/>
            <person name="Barry K.W."/>
            <person name="Haridas S."/>
            <person name="Chen C."/>
            <person name="Bauer D."/>
            <person name="Andreopoulos W."/>
            <person name="Pangilinan J."/>
            <person name="LaButti K."/>
            <person name="Riley R."/>
            <person name="Lipzen A."/>
            <person name="Clum A."/>
            <person name="Drula E."/>
            <person name="Henrissat B."/>
            <person name="Kohler A."/>
            <person name="Grigoriev I.V."/>
            <person name="Martin F.M."/>
            <person name="Hacquard S."/>
        </authorList>
    </citation>
    <scope>NUCLEOTIDE SEQUENCE [LARGE SCALE GENOMIC DNA]</scope>
    <source>
        <strain evidence="7 8">MPI-SDFR-AT-0080</strain>
    </source>
</reference>
<comment type="caution">
    <text evidence="7">The sequence shown here is derived from an EMBL/GenBank/DDBJ whole genome shotgun (WGS) entry which is preliminary data.</text>
</comment>
<accession>A0ABQ8FR28</accession>
<keyword evidence="3" id="KW-0812">Transmembrane</keyword>
<evidence type="ECO:0000256" key="5">
    <source>
        <dbReference type="ARBA" id="ARBA00022989"/>
    </source>
</evidence>
<keyword evidence="4" id="KW-0378">Hydrolase</keyword>
<evidence type="ECO:0000313" key="7">
    <source>
        <dbReference type="EMBL" id="KAH7009337.1"/>
    </source>
</evidence>
<evidence type="ECO:0000256" key="1">
    <source>
        <dbReference type="ARBA" id="ARBA00004141"/>
    </source>
</evidence>
<organism evidence="7 8">
    <name type="scientific">Macrophomina phaseolina</name>
    <dbReference type="NCBI Taxonomy" id="35725"/>
    <lineage>
        <taxon>Eukaryota</taxon>
        <taxon>Fungi</taxon>
        <taxon>Dikarya</taxon>
        <taxon>Ascomycota</taxon>
        <taxon>Pezizomycotina</taxon>
        <taxon>Dothideomycetes</taxon>
        <taxon>Dothideomycetes incertae sedis</taxon>
        <taxon>Botryosphaeriales</taxon>
        <taxon>Botryosphaeriaceae</taxon>
        <taxon>Macrophomina</taxon>
    </lineage>
</organism>
<dbReference type="InterPro" id="IPR008901">
    <property type="entry name" value="ACER"/>
</dbReference>
<dbReference type="Pfam" id="PF05875">
    <property type="entry name" value="Ceramidase"/>
    <property type="match status" value="1"/>
</dbReference>